<gene>
    <name evidence="2" type="ORF">M9Y10_045176</name>
</gene>
<dbReference type="EMBL" id="JAPFFF010000009">
    <property type="protein sequence ID" value="KAK8882534.1"/>
    <property type="molecule type" value="Genomic_DNA"/>
</dbReference>
<protein>
    <recommendedName>
        <fullName evidence="1">DUF4833 domain-containing protein</fullName>
    </recommendedName>
</protein>
<feature type="domain" description="DUF4833" evidence="1">
    <location>
        <begin position="33"/>
        <end position="142"/>
    </location>
</feature>
<dbReference type="Pfam" id="PF16117">
    <property type="entry name" value="DUF4833"/>
    <property type="match status" value="1"/>
</dbReference>
<keyword evidence="3" id="KW-1185">Reference proteome</keyword>
<dbReference type="InterPro" id="IPR032269">
    <property type="entry name" value="DUF4833"/>
</dbReference>
<comment type="caution">
    <text evidence="2">The sequence shown here is derived from an EMBL/GenBank/DDBJ whole genome shotgun (WGS) entry which is preliminary data.</text>
</comment>
<reference evidence="2 3" key="1">
    <citation type="submission" date="2024-04" db="EMBL/GenBank/DDBJ databases">
        <title>Tritrichomonas musculus Genome.</title>
        <authorList>
            <person name="Alves-Ferreira E."/>
            <person name="Grigg M."/>
            <person name="Lorenzi H."/>
            <person name="Galac M."/>
        </authorList>
    </citation>
    <scope>NUCLEOTIDE SEQUENCE [LARGE SCALE GENOMIC DNA]</scope>
    <source>
        <strain evidence="2 3">EAF2021</strain>
    </source>
</reference>
<evidence type="ECO:0000313" key="2">
    <source>
        <dbReference type="EMBL" id="KAK8882534.1"/>
    </source>
</evidence>
<sequence>MSLEEHQHLFDIANTVCSRHVEYRAIENGDTFSINVGWYTRDGERARDLNWLETTFAYGSKVSYDKKTKKTNMTVSALKSRNIEISKNEKGEIQPIAIINGKKSILKRIWVEVSDGHLKIPKVHYVDAFGVDIETGEEVTERVH</sequence>
<evidence type="ECO:0000259" key="1">
    <source>
        <dbReference type="Pfam" id="PF16117"/>
    </source>
</evidence>
<organism evidence="2 3">
    <name type="scientific">Tritrichomonas musculus</name>
    <dbReference type="NCBI Taxonomy" id="1915356"/>
    <lineage>
        <taxon>Eukaryota</taxon>
        <taxon>Metamonada</taxon>
        <taxon>Parabasalia</taxon>
        <taxon>Tritrichomonadida</taxon>
        <taxon>Tritrichomonadidae</taxon>
        <taxon>Tritrichomonas</taxon>
    </lineage>
</organism>
<name>A0ABR2JUW2_9EUKA</name>
<accession>A0ABR2JUW2</accession>
<proteinExistence type="predicted"/>
<evidence type="ECO:0000313" key="3">
    <source>
        <dbReference type="Proteomes" id="UP001470230"/>
    </source>
</evidence>
<dbReference type="Proteomes" id="UP001470230">
    <property type="component" value="Unassembled WGS sequence"/>
</dbReference>